<dbReference type="PROSITE" id="PS51012">
    <property type="entry name" value="ABC_TM2"/>
    <property type="match status" value="1"/>
</dbReference>
<evidence type="ECO:0000313" key="13">
    <source>
        <dbReference type="EMBL" id="AWU66588.1"/>
    </source>
</evidence>
<keyword evidence="9" id="KW-0625">Polysaccharide transport</keyword>
<evidence type="ECO:0000259" key="12">
    <source>
        <dbReference type="PROSITE" id="PS51012"/>
    </source>
</evidence>
<feature type="transmembrane region" description="Helical" evidence="11">
    <location>
        <begin position="240"/>
        <end position="261"/>
    </location>
</feature>
<feature type="transmembrane region" description="Helical" evidence="11">
    <location>
        <begin position="38"/>
        <end position="57"/>
    </location>
</feature>
<dbReference type="Pfam" id="PF01061">
    <property type="entry name" value="ABC2_membrane"/>
    <property type="match status" value="1"/>
</dbReference>
<accession>A0A2Z4BVR2</accession>
<dbReference type="PANTHER" id="PTHR30413">
    <property type="entry name" value="INNER MEMBRANE TRANSPORT PERMEASE"/>
    <property type="match status" value="1"/>
</dbReference>
<sequence length="272" mass="31068">MQYFPLSPLEMLATLWRNRYLIKTTTIREIQGRYRGSSIGILWSLINPLFMLAVYTVVFSEIFNAKWHGGGTSKGEFALVLFAGLIVFNLFAECLNKAPQLILSNVNYVKKVVYPLEILPVVSLGSALFHTLISLMVWVVAYAVFFGIPHLTILYFPFILLPLMMVTLGVSWFLASLGVYLRDINQFITLFTTALMFLSPVFYSAEILPPEFRQLMAFNPLTTVIEQTRNILYWGRQPDFGVLAIYWVGAFIIAWVGFAWFQKTRKGFADVL</sequence>
<keyword evidence="5" id="KW-0762">Sugar transport</keyword>
<dbReference type="PANTHER" id="PTHR30413:SF10">
    <property type="entry name" value="CAPSULE POLYSACCHARIDE EXPORT INNER-MEMBRANE PROTEIN CTRC"/>
    <property type="match status" value="1"/>
</dbReference>
<dbReference type="GO" id="GO:0015774">
    <property type="term" value="P:polysaccharide transport"/>
    <property type="evidence" value="ECO:0007669"/>
    <property type="project" value="UniProtKB-KW"/>
</dbReference>
<keyword evidence="4 11" id="KW-1003">Cell membrane</keyword>
<evidence type="ECO:0000256" key="6">
    <source>
        <dbReference type="ARBA" id="ARBA00022692"/>
    </source>
</evidence>
<feature type="transmembrane region" description="Helical" evidence="11">
    <location>
        <begin position="77"/>
        <end position="95"/>
    </location>
</feature>
<keyword evidence="8 11" id="KW-1133">Transmembrane helix</keyword>
<keyword evidence="10 11" id="KW-0472">Membrane</keyword>
<name>A0A2Z4BVR2_CITBR</name>
<dbReference type="RefSeq" id="WP_103283988.1">
    <property type="nucleotide sequence ID" value="NZ_CP126329.1"/>
</dbReference>
<keyword evidence="3 11" id="KW-0813">Transport</keyword>
<comment type="similarity">
    <text evidence="2 11">Belongs to the ABC-2 integral membrane protein family.</text>
</comment>
<dbReference type="PIRSF" id="PIRSF006648">
    <property type="entry name" value="DrrB"/>
    <property type="match status" value="1"/>
</dbReference>
<evidence type="ECO:0000256" key="9">
    <source>
        <dbReference type="ARBA" id="ARBA00023047"/>
    </source>
</evidence>
<keyword evidence="7" id="KW-0972">Capsule biogenesis/degradation</keyword>
<evidence type="ECO:0000256" key="10">
    <source>
        <dbReference type="ARBA" id="ARBA00023136"/>
    </source>
</evidence>
<gene>
    <name evidence="13" type="primary">wzm</name>
</gene>
<proteinExistence type="inferred from homology"/>
<dbReference type="AlphaFoldDB" id="A0A2Z4BVR2"/>
<evidence type="ECO:0000256" key="3">
    <source>
        <dbReference type="ARBA" id="ARBA00022448"/>
    </source>
</evidence>
<dbReference type="EMBL" id="MH325888">
    <property type="protein sequence ID" value="AWU66588.1"/>
    <property type="molecule type" value="Genomic_DNA"/>
</dbReference>
<dbReference type="GO" id="GO:0043190">
    <property type="term" value="C:ATP-binding cassette (ABC) transporter complex"/>
    <property type="evidence" value="ECO:0007669"/>
    <property type="project" value="InterPro"/>
</dbReference>
<feature type="domain" description="ABC transmembrane type-2" evidence="12">
    <location>
        <begin position="39"/>
        <end position="264"/>
    </location>
</feature>
<dbReference type="GO" id="GO:0140359">
    <property type="term" value="F:ABC-type transporter activity"/>
    <property type="evidence" value="ECO:0007669"/>
    <property type="project" value="InterPro"/>
</dbReference>
<evidence type="ECO:0000256" key="11">
    <source>
        <dbReference type="RuleBase" id="RU361157"/>
    </source>
</evidence>
<protein>
    <recommendedName>
        <fullName evidence="11">Transport permease protein</fullName>
    </recommendedName>
</protein>
<evidence type="ECO:0000256" key="1">
    <source>
        <dbReference type="ARBA" id="ARBA00004651"/>
    </source>
</evidence>
<reference evidence="13" key="1">
    <citation type="submission" date="2018-05" db="EMBL/GenBank/DDBJ databases">
        <authorList>
            <person name="Lanie J.A."/>
            <person name="Ng W.-L."/>
            <person name="Kazmierczak K.M."/>
            <person name="Andrzejewski T.M."/>
            <person name="Davidsen T.M."/>
            <person name="Wayne K.J."/>
            <person name="Tettelin H."/>
            <person name="Glass J.I."/>
            <person name="Rusch D."/>
            <person name="Podicherti R."/>
            <person name="Tsui H.-C.T."/>
            <person name="Winkler M.E."/>
        </authorList>
    </citation>
    <scope>NUCLEOTIDE SEQUENCE</scope>
    <source>
        <strain evidence="13">O6_cluster</strain>
    </source>
</reference>
<dbReference type="InterPro" id="IPR047817">
    <property type="entry name" value="ABC2_TM_bact-type"/>
</dbReference>
<dbReference type="InterPro" id="IPR000412">
    <property type="entry name" value="ABC_2_transport"/>
</dbReference>
<feature type="transmembrane region" description="Helical" evidence="11">
    <location>
        <begin position="116"/>
        <end position="148"/>
    </location>
</feature>
<evidence type="ECO:0000256" key="7">
    <source>
        <dbReference type="ARBA" id="ARBA00022903"/>
    </source>
</evidence>
<evidence type="ECO:0000256" key="2">
    <source>
        <dbReference type="ARBA" id="ARBA00007783"/>
    </source>
</evidence>
<evidence type="ECO:0000256" key="4">
    <source>
        <dbReference type="ARBA" id="ARBA00022475"/>
    </source>
</evidence>
<keyword evidence="6 11" id="KW-0812">Transmembrane</keyword>
<dbReference type="GO" id="GO:0015920">
    <property type="term" value="P:lipopolysaccharide transport"/>
    <property type="evidence" value="ECO:0007669"/>
    <property type="project" value="TreeGrafter"/>
</dbReference>
<evidence type="ECO:0000256" key="5">
    <source>
        <dbReference type="ARBA" id="ARBA00022597"/>
    </source>
</evidence>
<comment type="subcellular location">
    <subcellularLocation>
        <location evidence="11">Cell inner membrane</location>
        <topology evidence="11">Multi-pass membrane protein</topology>
    </subcellularLocation>
    <subcellularLocation>
        <location evidence="1">Cell membrane</location>
        <topology evidence="1">Multi-pass membrane protein</topology>
    </subcellularLocation>
</comment>
<dbReference type="PRINTS" id="PR00164">
    <property type="entry name" value="ABC2TRNSPORT"/>
</dbReference>
<organism evidence="13">
    <name type="scientific">Citrobacter braakii</name>
    <dbReference type="NCBI Taxonomy" id="57706"/>
    <lineage>
        <taxon>Bacteria</taxon>
        <taxon>Pseudomonadati</taxon>
        <taxon>Pseudomonadota</taxon>
        <taxon>Gammaproteobacteria</taxon>
        <taxon>Enterobacterales</taxon>
        <taxon>Enterobacteriaceae</taxon>
        <taxon>Citrobacter</taxon>
        <taxon>Citrobacter freundii complex</taxon>
    </lineage>
</organism>
<dbReference type="InterPro" id="IPR013525">
    <property type="entry name" value="ABC2_TM"/>
</dbReference>
<feature type="transmembrane region" description="Helical" evidence="11">
    <location>
        <begin position="187"/>
        <end position="205"/>
    </location>
</feature>
<evidence type="ECO:0000256" key="8">
    <source>
        <dbReference type="ARBA" id="ARBA00022989"/>
    </source>
</evidence>
<feature type="transmembrane region" description="Helical" evidence="11">
    <location>
        <begin position="154"/>
        <end position="175"/>
    </location>
</feature>